<dbReference type="RefSeq" id="XP_043014453.1">
    <property type="nucleotide sequence ID" value="XM_043149845.1"/>
</dbReference>
<dbReference type="Proteomes" id="UP001049176">
    <property type="component" value="Chromosome 2"/>
</dbReference>
<gene>
    <name evidence="2" type="ORF">E1B28_005291</name>
</gene>
<sequence length="586" mass="65378">MPGTIYHSSRGAMPLEGSPTQPFPIDEQLLRSDYVPTEDEIKHQSQGLEDDYAKFDQIPQILEDSGRMERGCAERIRLREAVLSPIRRVPVELWREIFSLFCFSGDQYLISLYSDERDIPGTAEPDNSKGYYTYKKENHIGVNARPYTLLSVCAHWHSIVTGIPKLWSSIRIAGHFTLDLSPALDYLLSKSGNSPLTIHISSTYPLQHLHPDNRDNAIQSIKFLAAHALPRCKRFIFDRSCCGFMSCERICLSFPALESLETGIPYLSLIKAPLLNHLKISHIDESPNVIRFPLARLVSLEITNKVTLQSLVLQILPLCSALQSLSAPFRFAGNLYMNGIVFPDSPKEISSLQNLQIQITDFRQDLTFLFKHFDLPNLSSLEIEISDSSVFIPPVTLARGSDFQVPTAFYRSVSGLRKLKLLFGEIQNHKSSLNHIADLPGVLTAMSSLTSLKARQQGLSNPQLNSLDALLIPLIVSPDSIMGTMVPKLSTLSISYNALPCFKCKPTSEVAAFKRNILAMAESRVQYTQLAELRLDYPGFDTPCGCGCYDSGISSVFEELEEGVRALGKYELKFAGRKLPISVLSS</sequence>
<feature type="region of interest" description="Disordered" evidence="1">
    <location>
        <begin position="1"/>
        <end position="22"/>
    </location>
</feature>
<protein>
    <recommendedName>
        <fullName evidence="4">F-box domain-containing protein</fullName>
    </recommendedName>
</protein>
<evidence type="ECO:0000313" key="2">
    <source>
        <dbReference type="EMBL" id="KAG7097983.1"/>
    </source>
</evidence>
<accession>A0A9P7V0F4</accession>
<evidence type="ECO:0000256" key="1">
    <source>
        <dbReference type="SAM" id="MobiDB-lite"/>
    </source>
</evidence>
<comment type="caution">
    <text evidence="2">The sequence shown here is derived from an EMBL/GenBank/DDBJ whole genome shotgun (WGS) entry which is preliminary data.</text>
</comment>
<evidence type="ECO:0008006" key="4">
    <source>
        <dbReference type="Google" id="ProtNLM"/>
    </source>
</evidence>
<dbReference type="AlphaFoldDB" id="A0A9P7V0F4"/>
<name>A0A9P7V0F4_9AGAR</name>
<dbReference type="OrthoDB" id="2823598at2759"/>
<dbReference type="GeneID" id="66074367"/>
<evidence type="ECO:0000313" key="3">
    <source>
        <dbReference type="Proteomes" id="UP001049176"/>
    </source>
</evidence>
<dbReference type="EMBL" id="CM032182">
    <property type="protein sequence ID" value="KAG7097983.1"/>
    <property type="molecule type" value="Genomic_DNA"/>
</dbReference>
<keyword evidence="3" id="KW-1185">Reference proteome</keyword>
<dbReference type="KEGG" id="more:E1B28_005291"/>
<organism evidence="2 3">
    <name type="scientific">Marasmius oreades</name>
    <name type="common">fairy-ring Marasmius</name>
    <dbReference type="NCBI Taxonomy" id="181124"/>
    <lineage>
        <taxon>Eukaryota</taxon>
        <taxon>Fungi</taxon>
        <taxon>Dikarya</taxon>
        <taxon>Basidiomycota</taxon>
        <taxon>Agaricomycotina</taxon>
        <taxon>Agaricomycetes</taxon>
        <taxon>Agaricomycetidae</taxon>
        <taxon>Agaricales</taxon>
        <taxon>Marasmiineae</taxon>
        <taxon>Marasmiaceae</taxon>
        <taxon>Marasmius</taxon>
    </lineage>
</organism>
<proteinExistence type="predicted"/>
<reference evidence="2" key="1">
    <citation type="journal article" date="2021" name="Genome Biol. Evol.">
        <title>The assembled and annotated genome of the fairy-ring fungus Marasmius oreades.</title>
        <authorList>
            <person name="Hiltunen M."/>
            <person name="Ament-Velasquez S.L."/>
            <person name="Johannesson H."/>
        </authorList>
    </citation>
    <scope>NUCLEOTIDE SEQUENCE</scope>
    <source>
        <strain evidence="2">03SP1</strain>
    </source>
</reference>